<protein>
    <submittedName>
        <fullName evidence="2">Uncharacterized protein</fullName>
    </submittedName>
</protein>
<dbReference type="EMBL" id="JAQIZT010000004">
    <property type="protein sequence ID" value="KAJ7001536.1"/>
    <property type="molecule type" value="Genomic_DNA"/>
</dbReference>
<keyword evidence="1" id="KW-0812">Transmembrane</keyword>
<dbReference type="AlphaFoldDB" id="A0AAD6W7F2"/>
<keyword evidence="1" id="KW-0472">Membrane</keyword>
<accession>A0AAD6W7F2</accession>
<keyword evidence="3" id="KW-1185">Reference proteome</keyword>
<dbReference type="Proteomes" id="UP001164929">
    <property type="component" value="Chromosome 4"/>
</dbReference>
<organism evidence="2 3">
    <name type="scientific">Populus alba x Populus x berolinensis</name>
    <dbReference type="NCBI Taxonomy" id="444605"/>
    <lineage>
        <taxon>Eukaryota</taxon>
        <taxon>Viridiplantae</taxon>
        <taxon>Streptophyta</taxon>
        <taxon>Embryophyta</taxon>
        <taxon>Tracheophyta</taxon>
        <taxon>Spermatophyta</taxon>
        <taxon>Magnoliopsida</taxon>
        <taxon>eudicotyledons</taxon>
        <taxon>Gunneridae</taxon>
        <taxon>Pentapetalae</taxon>
        <taxon>rosids</taxon>
        <taxon>fabids</taxon>
        <taxon>Malpighiales</taxon>
        <taxon>Salicaceae</taxon>
        <taxon>Saliceae</taxon>
        <taxon>Populus</taxon>
    </lineage>
</organism>
<evidence type="ECO:0000256" key="1">
    <source>
        <dbReference type="SAM" id="Phobius"/>
    </source>
</evidence>
<comment type="caution">
    <text evidence="2">The sequence shown here is derived from an EMBL/GenBank/DDBJ whole genome shotgun (WGS) entry which is preliminary data.</text>
</comment>
<keyword evidence="1" id="KW-1133">Transmembrane helix</keyword>
<sequence length="163" mass="18308">MSFANIISPLIFSPLTALFLSEDAPFHFPGFSILCIGFATMIAFFQSVLMRGPPPISSHKICSNSLPRPSSDRNDQFKVQGGSLSKPFIYHKGDLAIWRDHARKIRTAFNEIFSIICIIDTSIRLQAPARNLYATAFSYDGRLDSNEKDLLQSQRSAIVFNYL</sequence>
<evidence type="ECO:0000313" key="3">
    <source>
        <dbReference type="Proteomes" id="UP001164929"/>
    </source>
</evidence>
<proteinExistence type="predicted"/>
<evidence type="ECO:0000313" key="2">
    <source>
        <dbReference type="EMBL" id="KAJ7001536.1"/>
    </source>
</evidence>
<feature type="transmembrane region" description="Helical" evidence="1">
    <location>
        <begin position="31"/>
        <end position="50"/>
    </location>
</feature>
<name>A0AAD6W7F2_9ROSI</name>
<gene>
    <name evidence="2" type="ORF">NC653_011828</name>
</gene>
<reference evidence="2 3" key="1">
    <citation type="journal article" date="2023" name="Mol. Ecol. Resour.">
        <title>Chromosome-level genome assembly of a triploid poplar Populus alba 'Berolinensis'.</title>
        <authorList>
            <person name="Chen S."/>
            <person name="Yu Y."/>
            <person name="Wang X."/>
            <person name="Wang S."/>
            <person name="Zhang T."/>
            <person name="Zhou Y."/>
            <person name="He R."/>
            <person name="Meng N."/>
            <person name="Wang Y."/>
            <person name="Liu W."/>
            <person name="Liu Z."/>
            <person name="Liu J."/>
            <person name="Guo Q."/>
            <person name="Huang H."/>
            <person name="Sederoff R.R."/>
            <person name="Wang G."/>
            <person name="Qu G."/>
            <person name="Chen S."/>
        </authorList>
    </citation>
    <scope>NUCLEOTIDE SEQUENCE [LARGE SCALE GENOMIC DNA]</scope>
    <source>
        <strain evidence="2">SC-2020</strain>
    </source>
</reference>